<dbReference type="InterPro" id="IPR000408">
    <property type="entry name" value="Reg_chr_condens"/>
</dbReference>
<dbReference type="InterPro" id="IPR051210">
    <property type="entry name" value="Ub_ligase/GEF_domain"/>
</dbReference>
<evidence type="ECO:0000313" key="4">
    <source>
        <dbReference type="EMBL" id="OAO15116.1"/>
    </source>
</evidence>
<dbReference type="PRINTS" id="PR00633">
    <property type="entry name" value="RCCNDNSATION"/>
</dbReference>
<dbReference type="PANTHER" id="PTHR22870">
    <property type="entry name" value="REGULATOR OF CHROMOSOME CONDENSATION"/>
    <property type="match status" value="1"/>
</dbReference>
<dbReference type="Proteomes" id="UP000078348">
    <property type="component" value="Unassembled WGS sequence"/>
</dbReference>
<dbReference type="Gene3D" id="2.130.10.30">
    <property type="entry name" value="Regulator of chromosome condensation 1/beta-lactamase-inhibitor protein II"/>
    <property type="match status" value="2"/>
</dbReference>
<reference evidence="4 5" key="1">
    <citation type="submission" date="2016-05" db="EMBL/GenBank/DDBJ databases">
        <title>Nuclear genome of Blastocystis sp. subtype 1 NandII.</title>
        <authorList>
            <person name="Gentekaki E."/>
            <person name="Curtis B."/>
            <person name="Stairs C."/>
            <person name="Eme L."/>
            <person name="Herman E."/>
            <person name="Klimes V."/>
            <person name="Arias M.C."/>
            <person name="Elias M."/>
            <person name="Hilliou F."/>
            <person name="Klute M."/>
            <person name="Malik S.-B."/>
            <person name="Pightling A."/>
            <person name="Rachubinski R."/>
            <person name="Salas D."/>
            <person name="Schlacht A."/>
            <person name="Suga H."/>
            <person name="Archibald J."/>
            <person name="Ball S.G."/>
            <person name="Clark G."/>
            <person name="Dacks J."/>
            <person name="Van Der Giezen M."/>
            <person name="Tsaousis A."/>
            <person name="Roger A."/>
        </authorList>
    </citation>
    <scope>NUCLEOTIDE SEQUENCE [LARGE SCALE GENOMIC DNA]</scope>
    <source>
        <strain evidence="5">ATCC 50177 / NandII</strain>
    </source>
</reference>
<evidence type="ECO:0000313" key="5">
    <source>
        <dbReference type="Proteomes" id="UP000078348"/>
    </source>
</evidence>
<feature type="repeat" description="RCC1" evidence="2">
    <location>
        <begin position="244"/>
        <end position="301"/>
    </location>
</feature>
<dbReference type="PANTHER" id="PTHR22870:SF360">
    <property type="entry name" value="ULTRAVIOLET-B RECEPTOR UVR8"/>
    <property type="match status" value="1"/>
</dbReference>
<sequence length="403" mass="43573">MLASRLTRFSARRVYSLVSARSIGDSSAKYALYGWGSSMRGLGEHLRSKDKRLPKPVLDFDQPIRSLAVGSEHCAVATEDGHVYTWGKNGSYECGLGHGDDVDNPTLVSTLEGFPIKQVVCGYNHTAALSDEGYVFTWGSGGTMFNAGALGHGDKEHQATPVVVDYLYDNGIKIKKLCSGCHFMLALAENGDLYSWGRGEYGALATMSSRDELSPKKADLSSLCGKIVDVAAGHTSCMLLNEDNTVFSWGRDDDSQLGHGQGLSLDSYAIDTTPTPVKLPEDEKVVKMAAGYGSSCVLCESGNVYWWGMKLHMEPYQEVIMRKRENEENSHLVKIVEVSCGGHMIDAISDEGLLYTWGDVRKQPYGVPSALAATEVATLTSVGKVYGVAAGQTMVLAAVELKQ</sequence>
<evidence type="ECO:0000259" key="3">
    <source>
        <dbReference type="Pfam" id="PF25390"/>
    </source>
</evidence>
<feature type="repeat" description="RCC1" evidence="2">
    <location>
        <begin position="30"/>
        <end position="80"/>
    </location>
</feature>
<feature type="repeat" description="RCC1" evidence="2">
    <location>
        <begin position="191"/>
        <end position="243"/>
    </location>
</feature>
<accession>A0A196SFM3</accession>
<dbReference type="InterPro" id="IPR058923">
    <property type="entry name" value="RCC1-like_dom"/>
</dbReference>
<dbReference type="EMBL" id="LXWW01000174">
    <property type="protein sequence ID" value="OAO15116.1"/>
    <property type="molecule type" value="Genomic_DNA"/>
</dbReference>
<keyword evidence="1" id="KW-0677">Repeat</keyword>
<dbReference type="InterPro" id="IPR009091">
    <property type="entry name" value="RCC1/BLIP-II"/>
</dbReference>
<dbReference type="PROSITE" id="PS50012">
    <property type="entry name" value="RCC1_3"/>
    <property type="match status" value="5"/>
</dbReference>
<organism evidence="4 5">
    <name type="scientific">Blastocystis sp. subtype 1 (strain ATCC 50177 / NandII)</name>
    <dbReference type="NCBI Taxonomy" id="478820"/>
    <lineage>
        <taxon>Eukaryota</taxon>
        <taxon>Sar</taxon>
        <taxon>Stramenopiles</taxon>
        <taxon>Bigyra</taxon>
        <taxon>Opalozoa</taxon>
        <taxon>Opalinata</taxon>
        <taxon>Blastocystidae</taxon>
        <taxon>Blastocystis</taxon>
    </lineage>
</organism>
<dbReference type="OrthoDB" id="297375at2759"/>
<dbReference type="SUPFAM" id="SSF50985">
    <property type="entry name" value="RCC1/BLIP-II"/>
    <property type="match status" value="2"/>
</dbReference>
<dbReference type="AlphaFoldDB" id="A0A196SFM3"/>
<comment type="caution">
    <text evidence="4">The sequence shown here is derived from an EMBL/GenBank/DDBJ whole genome shotgun (WGS) entry which is preliminary data.</text>
</comment>
<keyword evidence="5" id="KW-1185">Reference proteome</keyword>
<feature type="repeat" description="RCC1" evidence="2">
    <location>
        <begin position="133"/>
        <end position="190"/>
    </location>
</feature>
<evidence type="ECO:0000256" key="2">
    <source>
        <dbReference type="PROSITE-ProRule" id="PRU00235"/>
    </source>
</evidence>
<feature type="repeat" description="RCC1" evidence="2">
    <location>
        <begin position="81"/>
        <end position="132"/>
    </location>
</feature>
<dbReference type="STRING" id="478820.A0A196SFM3"/>
<gene>
    <name evidence="4" type="ORF">AV274_3206</name>
</gene>
<proteinExistence type="predicted"/>
<feature type="domain" description="RCC1-like" evidence="3">
    <location>
        <begin position="32"/>
        <end position="396"/>
    </location>
</feature>
<protein>
    <submittedName>
        <fullName evidence="4">UVB-resistance protein UVR8</fullName>
    </submittedName>
</protein>
<dbReference type="Pfam" id="PF25390">
    <property type="entry name" value="WD40_RLD"/>
    <property type="match status" value="1"/>
</dbReference>
<name>A0A196SFM3_BLAHN</name>
<evidence type="ECO:0000256" key="1">
    <source>
        <dbReference type="ARBA" id="ARBA00022737"/>
    </source>
</evidence>